<comment type="caution">
    <text evidence="1">The sequence shown here is derived from an EMBL/GenBank/DDBJ whole genome shotgun (WGS) entry which is preliminary data.</text>
</comment>
<evidence type="ECO:0000313" key="2">
    <source>
        <dbReference type="Proteomes" id="UP000013270"/>
    </source>
</evidence>
<evidence type="ECO:0000313" key="1">
    <source>
        <dbReference type="EMBL" id="ENV20957.1"/>
    </source>
</evidence>
<protein>
    <recommendedName>
        <fullName evidence="3">HK97 gp10 family phage protein</fullName>
    </recommendedName>
</protein>
<dbReference type="Proteomes" id="UP000013270">
    <property type="component" value="Unassembled WGS sequence"/>
</dbReference>
<proteinExistence type="predicted"/>
<reference evidence="1 2" key="1">
    <citation type="submission" date="2013-02" db="EMBL/GenBank/DDBJ databases">
        <title>The Genome Sequence of Acinetobacter bereziniae NIPH 3.</title>
        <authorList>
            <consortium name="The Broad Institute Genome Sequencing Platform"/>
            <consortium name="The Broad Institute Genome Sequencing Center for Infectious Disease"/>
            <person name="Cerqueira G."/>
            <person name="Feldgarden M."/>
            <person name="Courvalin P."/>
            <person name="Perichon B."/>
            <person name="Grillot-Courvalin C."/>
            <person name="Clermont D."/>
            <person name="Rocha E."/>
            <person name="Yoon E.-J."/>
            <person name="Nemec A."/>
            <person name="Walker B."/>
            <person name="Young S.K."/>
            <person name="Zeng Q."/>
            <person name="Gargeya S."/>
            <person name="Fitzgerald M."/>
            <person name="Haas B."/>
            <person name="Abouelleil A."/>
            <person name="Alvarado L."/>
            <person name="Arachchi H.M."/>
            <person name="Berlin A.M."/>
            <person name="Chapman S.B."/>
            <person name="Dewar J."/>
            <person name="Goldberg J."/>
            <person name="Griggs A."/>
            <person name="Gujja S."/>
            <person name="Hansen M."/>
            <person name="Howarth C."/>
            <person name="Imamovic A."/>
            <person name="Larimer J."/>
            <person name="McCowan C."/>
            <person name="Murphy C."/>
            <person name="Neiman D."/>
            <person name="Pearson M."/>
            <person name="Priest M."/>
            <person name="Roberts A."/>
            <person name="Saif S."/>
            <person name="Shea T."/>
            <person name="Sisk P."/>
            <person name="Sykes S."/>
            <person name="Wortman J."/>
            <person name="Nusbaum C."/>
            <person name="Birren B."/>
        </authorList>
    </citation>
    <scope>NUCLEOTIDE SEQUENCE [LARGE SCALE GENOMIC DNA]</scope>
    <source>
        <strain evidence="1 2">NIPH 3</strain>
    </source>
</reference>
<dbReference type="AlphaFoldDB" id="N8X960"/>
<evidence type="ECO:0008006" key="3">
    <source>
        <dbReference type="Google" id="ProtNLM"/>
    </source>
</evidence>
<organism evidence="1 2">
    <name type="scientific">Acinetobacter bereziniae NIPH 3</name>
    <dbReference type="NCBI Taxonomy" id="1217651"/>
    <lineage>
        <taxon>Bacteria</taxon>
        <taxon>Pseudomonadati</taxon>
        <taxon>Pseudomonadota</taxon>
        <taxon>Gammaproteobacteria</taxon>
        <taxon>Moraxellales</taxon>
        <taxon>Moraxellaceae</taxon>
        <taxon>Acinetobacter</taxon>
    </lineage>
</organism>
<accession>N8X960</accession>
<sequence length="131" mass="14273">MGWKGTKPTEFALQVLKDGDDHLRKISAEMLRGVIIASPVDEGGFRYNNRISVNHADSAILPSNGNKTPKGSIDPQAFSEGAEKILQAKLGDTVYLQNNLPYALRLENGHSQQAPSGIYGLIFLSVSSKYK</sequence>
<dbReference type="PATRIC" id="fig|1217651.3.peg.3050"/>
<dbReference type="RefSeq" id="WP_004831635.1">
    <property type="nucleotide sequence ID" value="NZ_KB849468.1"/>
</dbReference>
<name>N8X960_ACIBZ</name>
<gene>
    <name evidence="1" type="ORF">F963_03088</name>
</gene>
<dbReference type="HOGENOM" id="CLU_110248_0_0_6"/>
<dbReference type="EMBL" id="APPK01000045">
    <property type="protein sequence ID" value="ENV20957.1"/>
    <property type="molecule type" value="Genomic_DNA"/>
</dbReference>